<sequence>MFSRYRFLASLKRPYVKGWYNKDHLQVDLSDTTLKVGLPAHTQDPVLYQPCPEHFDLYNRKNFKFHKKAEQYAFGVAAIFGRWFRISGPLFKKPVGLSTFSAIVHVLDDLPETMSCFNPAHFEQAIARSLHRSRGPLNSFIPYEFHNWEVLNNGVVYVEAHNQNTLKDAQRDHSFCSYGFYPLDDNIYLMVCCDIDTLSNRDSISPLLQSLAKSLIGSVVIQLNPHCEKRKSSILKQARRTHYQQPDLNWTFATYRTHKINPCRSEQILVDPGSPFPQYHP</sequence>
<dbReference type="RefSeq" id="WP_232593412.1">
    <property type="nucleotide sequence ID" value="NZ_BSPD01000029.1"/>
</dbReference>
<reference evidence="1 2" key="1">
    <citation type="journal article" date="2014" name="Int. J. Syst. Evol. Microbiol.">
        <title>Complete genome sequence of Corynebacterium casei LMG S-19264T (=DSM 44701T), isolated from a smear-ripened cheese.</title>
        <authorList>
            <consortium name="US DOE Joint Genome Institute (JGI-PGF)"/>
            <person name="Walter F."/>
            <person name="Albersmeier A."/>
            <person name="Kalinowski J."/>
            <person name="Ruckert C."/>
        </authorList>
    </citation>
    <scope>NUCLEOTIDE SEQUENCE [LARGE SCALE GENOMIC DNA]</scope>
    <source>
        <strain evidence="1 2">NBRC 110095</strain>
    </source>
</reference>
<evidence type="ECO:0000313" key="1">
    <source>
        <dbReference type="EMBL" id="GLS25379.1"/>
    </source>
</evidence>
<comment type="caution">
    <text evidence="1">The sequence shown here is derived from an EMBL/GenBank/DDBJ whole genome shotgun (WGS) entry which is preliminary data.</text>
</comment>
<dbReference type="AlphaFoldDB" id="A0AA37T202"/>
<protein>
    <submittedName>
        <fullName evidence="1">Uncharacterized protein</fullName>
    </submittedName>
</protein>
<name>A0AA37T202_9GAMM</name>
<dbReference type="EMBL" id="BSPD01000029">
    <property type="protein sequence ID" value="GLS25379.1"/>
    <property type="molecule type" value="Genomic_DNA"/>
</dbReference>
<keyword evidence="2" id="KW-1185">Reference proteome</keyword>
<accession>A0AA37T202</accession>
<organism evidence="1 2">
    <name type="scientific">Marinibactrum halimedae</name>
    <dbReference type="NCBI Taxonomy" id="1444977"/>
    <lineage>
        <taxon>Bacteria</taxon>
        <taxon>Pseudomonadati</taxon>
        <taxon>Pseudomonadota</taxon>
        <taxon>Gammaproteobacteria</taxon>
        <taxon>Cellvibrionales</taxon>
        <taxon>Cellvibrionaceae</taxon>
        <taxon>Marinibactrum</taxon>
    </lineage>
</organism>
<dbReference type="Proteomes" id="UP001156870">
    <property type="component" value="Unassembled WGS sequence"/>
</dbReference>
<evidence type="ECO:0000313" key="2">
    <source>
        <dbReference type="Proteomes" id="UP001156870"/>
    </source>
</evidence>
<proteinExistence type="predicted"/>
<gene>
    <name evidence="1" type="ORF">GCM10007877_10930</name>
</gene>